<dbReference type="PANTHER" id="PTHR24237">
    <property type="entry name" value="G-PROTEIN COUPLED RECEPTOR"/>
    <property type="match status" value="1"/>
</dbReference>
<keyword evidence="3 11" id="KW-1133">Transmembrane helix</keyword>
<evidence type="ECO:0000256" key="7">
    <source>
        <dbReference type="ARBA" id="ARBA00023170"/>
    </source>
</evidence>
<gene>
    <name evidence="13" type="ORF">KIL84_009501</name>
</gene>
<comment type="subcellular location">
    <subcellularLocation>
        <location evidence="1">Membrane</location>
        <topology evidence="1">Multi-pass membrane protein</topology>
    </subcellularLocation>
</comment>
<accession>A0A9D3WN90</accession>
<dbReference type="PROSITE" id="PS50262">
    <property type="entry name" value="G_PROTEIN_RECEP_F1_2"/>
    <property type="match status" value="1"/>
</dbReference>
<comment type="caution">
    <text evidence="13">The sequence shown here is derived from an EMBL/GenBank/DDBJ whole genome shotgun (WGS) entry which is preliminary data.</text>
</comment>
<sequence>MPCWDPRQPPRGWSYQGSAPTPPGLGCSPLPLGNLLPGPGAGLGRSHSPPPASSLACGGRDRARGAAQPSLSLDSPQRSGRILVPMDGTGCGERADFQYVLFPVVYSLVFVLGLAGNGSVLWYFLRTRTATAPANVFLANLAALDLLFVLTLPFRAGYHALRNDWPFGEATCKLTGSLFYANLYGSSLFLSCICLERYVAVVHPLRSLRLRRPLYRVAACLAVWALLAAAGLYLALRGPLTRPFPDGRLACLENFSSDSWRGRISGVSLFAAAVGFLLPLTVIGVCYPLIARRLLDTPGMAPGSRAARRKALRTVLVVLAVFLICFAPYHLTQVVHTLGRVGALQGCRLLRGTYVARRVTMALTSLNACLDPLVYYCAAERFAWSPPCRAGCCTGRPASSGDTQGTGLRALDNGASRGAQAVTGTSSHDKA</sequence>
<evidence type="ECO:0000256" key="1">
    <source>
        <dbReference type="ARBA" id="ARBA00004141"/>
    </source>
</evidence>
<keyword evidence="2 9" id="KW-0812">Transmembrane</keyword>
<dbReference type="PROSITE" id="PS00237">
    <property type="entry name" value="G_PROTEIN_RECEP_F1_1"/>
    <property type="match status" value="1"/>
</dbReference>
<dbReference type="Gene3D" id="1.20.1070.10">
    <property type="entry name" value="Rhodopsin 7-helix transmembrane proteins"/>
    <property type="match status" value="1"/>
</dbReference>
<feature type="compositionally biased region" description="Low complexity" evidence="10">
    <location>
        <begin position="24"/>
        <end position="38"/>
    </location>
</feature>
<keyword evidence="14" id="KW-1185">Reference proteome</keyword>
<keyword evidence="5 11" id="KW-0472">Membrane</keyword>
<dbReference type="Pfam" id="PF00001">
    <property type="entry name" value="7tm_1"/>
    <property type="match status" value="1"/>
</dbReference>
<dbReference type="GO" id="GO:0016020">
    <property type="term" value="C:membrane"/>
    <property type="evidence" value="ECO:0007669"/>
    <property type="project" value="UniProtKB-SubCell"/>
</dbReference>
<keyword evidence="8 9" id="KW-0807">Transducer</keyword>
<evidence type="ECO:0000256" key="9">
    <source>
        <dbReference type="RuleBase" id="RU000688"/>
    </source>
</evidence>
<keyword evidence="7 9" id="KW-0675">Receptor</keyword>
<evidence type="ECO:0000256" key="6">
    <source>
        <dbReference type="ARBA" id="ARBA00023157"/>
    </source>
</evidence>
<dbReference type="EMBL" id="JAHDVG010000592">
    <property type="protein sequence ID" value="KAH1164631.1"/>
    <property type="molecule type" value="Genomic_DNA"/>
</dbReference>
<dbReference type="CDD" id="cd14982">
    <property type="entry name" value="7tmA_purinoceptor-like"/>
    <property type="match status" value="1"/>
</dbReference>
<feature type="compositionally biased region" description="Polar residues" evidence="10">
    <location>
        <begin position="422"/>
        <end position="431"/>
    </location>
</feature>
<evidence type="ECO:0000256" key="3">
    <source>
        <dbReference type="ARBA" id="ARBA00022989"/>
    </source>
</evidence>
<evidence type="ECO:0000256" key="11">
    <source>
        <dbReference type="SAM" id="Phobius"/>
    </source>
</evidence>
<evidence type="ECO:0000256" key="5">
    <source>
        <dbReference type="ARBA" id="ARBA00023136"/>
    </source>
</evidence>
<dbReference type="PANTHER" id="PTHR24237:SF37">
    <property type="entry name" value="COAGULATION FACTOR II (THROMBIN) RECEPTOR-LIKE 2-RELATED"/>
    <property type="match status" value="1"/>
</dbReference>
<comment type="similarity">
    <text evidence="9">Belongs to the G-protein coupled receptor 1 family.</text>
</comment>
<organism evidence="13 14">
    <name type="scientific">Mauremys mutica</name>
    <name type="common">yellowpond turtle</name>
    <dbReference type="NCBI Taxonomy" id="74926"/>
    <lineage>
        <taxon>Eukaryota</taxon>
        <taxon>Metazoa</taxon>
        <taxon>Chordata</taxon>
        <taxon>Craniata</taxon>
        <taxon>Vertebrata</taxon>
        <taxon>Euteleostomi</taxon>
        <taxon>Archelosauria</taxon>
        <taxon>Testudinata</taxon>
        <taxon>Testudines</taxon>
        <taxon>Cryptodira</taxon>
        <taxon>Durocryptodira</taxon>
        <taxon>Testudinoidea</taxon>
        <taxon>Geoemydidae</taxon>
        <taxon>Geoemydinae</taxon>
        <taxon>Mauremys</taxon>
    </lineage>
</organism>
<feature type="transmembrane region" description="Helical" evidence="11">
    <location>
        <begin position="214"/>
        <end position="236"/>
    </location>
</feature>
<dbReference type="GO" id="GO:0008142">
    <property type="term" value="F:oxysterol binding"/>
    <property type="evidence" value="ECO:0007669"/>
    <property type="project" value="InterPro"/>
</dbReference>
<feature type="transmembrane region" description="Helical" evidence="11">
    <location>
        <begin position="311"/>
        <end position="331"/>
    </location>
</feature>
<dbReference type="InterPro" id="IPR017452">
    <property type="entry name" value="GPCR_Rhodpsn_7TM"/>
</dbReference>
<evidence type="ECO:0000259" key="12">
    <source>
        <dbReference type="PROSITE" id="PS50262"/>
    </source>
</evidence>
<proteinExistence type="inferred from homology"/>
<feature type="domain" description="G-protein coupled receptors family 1 profile" evidence="12">
    <location>
        <begin position="116"/>
        <end position="375"/>
    </location>
</feature>
<name>A0A9D3WN90_9SAUR</name>
<protein>
    <recommendedName>
        <fullName evidence="12">G-protein coupled receptors family 1 profile domain-containing protein</fullName>
    </recommendedName>
</protein>
<evidence type="ECO:0000256" key="8">
    <source>
        <dbReference type="ARBA" id="ARBA00023224"/>
    </source>
</evidence>
<feature type="transmembrane region" description="Helical" evidence="11">
    <location>
        <begin position="137"/>
        <end position="158"/>
    </location>
</feature>
<feature type="transmembrane region" description="Helical" evidence="11">
    <location>
        <begin position="267"/>
        <end position="290"/>
    </location>
</feature>
<evidence type="ECO:0000256" key="10">
    <source>
        <dbReference type="SAM" id="MobiDB-lite"/>
    </source>
</evidence>
<feature type="transmembrane region" description="Helical" evidence="11">
    <location>
        <begin position="178"/>
        <end position="202"/>
    </location>
</feature>
<dbReference type="SUPFAM" id="SSF81321">
    <property type="entry name" value="Family A G protein-coupled receptor-like"/>
    <property type="match status" value="1"/>
</dbReference>
<keyword evidence="6" id="KW-1015">Disulfide bond</keyword>
<dbReference type="InterPro" id="IPR000276">
    <property type="entry name" value="GPCR_Rhodpsn"/>
</dbReference>
<dbReference type="GO" id="GO:0004930">
    <property type="term" value="F:G protein-coupled receptor activity"/>
    <property type="evidence" value="ECO:0007669"/>
    <property type="project" value="UniProtKB-KW"/>
</dbReference>
<evidence type="ECO:0000256" key="4">
    <source>
        <dbReference type="ARBA" id="ARBA00023040"/>
    </source>
</evidence>
<dbReference type="PRINTS" id="PR00237">
    <property type="entry name" value="GPCRRHODOPSN"/>
</dbReference>
<feature type="region of interest" description="Disordered" evidence="10">
    <location>
        <begin position="396"/>
        <end position="431"/>
    </location>
</feature>
<keyword evidence="4 9" id="KW-0297">G-protein coupled receptor</keyword>
<dbReference type="AlphaFoldDB" id="A0A9D3WN90"/>
<reference evidence="13" key="1">
    <citation type="submission" date="2021-09" db="EMBL/GenBank/DDBJ databases">
        <title>The genome of Mauremys mutica provides insights into the evolution of semi-aquatic lifestyle.</title>
        <authorList>
            <person name="Gong S."/>
            <person name="Gao Y."/>
        </authorList>
    </citation>
    <scope>NUCLEOTIDE SEQUENCE</scope>
    <source>
        <strain evidence="13">MM-2020</strain>
        <tissue evidence="13">Muscle</tissue>
    </source>
</reference>
<dbReference type="InterPro" id="IPR047160">
    <property type="entry name" value="GP183-like"/>
</dbReference>
<feature type="compositionally biased region" description="Polar residues" evidence="10">
    <location>
        <begin position="69"/>
        <end position="78"/>
    </location>
</feature>
<dbReference type="Proteomes" id="UP000827986">
    <property type="component" value="Unassembled WGS sequence"/>
</dbReference>
<dbReference type="PRINTS" id="PR01157">
    <property type="entry name" value="P2YPURNOCPTR"/>
</dbReference>
<evidence type="ECO:0000256" key="2">
    <source>
        <dbReference type="ARBA" id="ARBA00022692"/>
    </source>
</evidence>
<dbReference type="FunFam" id="1.20.1070.10:FF:000017">
    <property type="entry name" value="lysophosphatidic acid receptor 4"/>
    <property type="match status" value="1"/>
</dbReference>
<feature type="region of interest" description="Disordered" evidence="10">
    <location>
        <begin position="1"/>
        <end position="79"/>
    </location>
</feature>
<evidence type="ECO:0000313" key="13">
    <source>
        <dbReference type="EMBL" id="KAH1164631.1"/>
    </source>
</evidence>
<feature type="transmembrane region" description="Helical" evidence="11">
    <location>
        <begin position="104"/>
        <end position="125"/>
    </location>
</feature>
<evidence type="ECO:0000313" key="14">
    <source>
        <dbReference type="Proteomes" id="UP000827986"/>
    </source>
</evidence>